<dbReference type="GO" id="GO:0030015">
    <property type="term" value="C:CCR4-NOT core complex"/>
    <property type="evidence" value="ECO:0007669"/>
    <property type="project" value="UniProtKB-UniRule"/>
</dbReference>
<dbReference type="PIRSF" id="PIRSF005290">
    <property type="entry name" value="NOT_su_3_5"/>
    <property type="match status" value="1"/>
</dbReference>
<evidence type="ECO:0000313" key="15">
    <source>
        <dbReference type="EMBL" id="KAA0154344.1"/>
    </source>
</evidence>
<dbReference type="EMBL" id="VLTN01000012">
    <property type="protein sequence ID" value="KAA0154344.1"/>
    <property type="molecule type" value="Genomic_DNA"/>
</dbReference>
<evidence type="ECO:0000259" key="14">
    <source>
        <dbReference type="Pfam" id="PF04153"/>
    </source>
</evidence>
<evidence type="ECO:0000256" key="6">
    <source>
        <dbReference type="ARBA" id="ARBA00022553"/>
    </source>
</evidence>
<feature type="region of interest" description="Disordered" evidence="12">
    <location>
        <begin position="287"/>
        <end position="328"/>
    </location>
</feature>
<feature type="compositionally biased region" description="Polar residues" evidence="12">
    <location>
        <begin position="246"/>
        <end position="260"/>
    </location>
</feature>
<gene>
    <name evidence="15" type="ORF">FNF29_02564</name>
</gene>
<evidence type="ECO:0000256" key="5">
    <source>
        <dbReference type="ARBA" id="ARBA00022491"/>
    </source>
</evidence>
<feature type="coiled-coil region" evidence="11">
    <location>
        <begin position="125"/>
        <end position="152"/>
    </location>
</feature>
<organism evidence="15 16">
    <name type="scientific">Cafeteria roenbergensis</name>
    <name type="common">Marine flagellate</name>
    <dbReference type="NCBI Taxonomy" id="33653"/>
    <lineage>
        <taxon>Eukaryota</taxon>
        <taxon>Sar</taxon>
        <taxon>Stramenopiles</taxon>
        <taxon>Bigyra</taxon>
        <taxon>Opalozoa</taxon>
        <taxon>Bicosoecida</taxon>
        <taxon>Cafeteriaceae</taxon>
        <taxon>Cafeteria</taxon>
    </lineage>
</organism>
<evidence type="ECO:0000256" key="8">
    <source>
        <dbReference type="ARBA" id="ARBA00023163"/>
    </source>
</evidence>
<dbReference type="Gene3D" id="2.30.30.1020">
    <property type="entry name" value="CCR4-NOT complex subunit 2/3/5, C-terminal domain"/>
    <property type="match status" value="1"/>
</dbReference>
<evidence type="ECO:0008006" key="17">
    <source>
        <dbReference type="Google" id="ProtNLM"/>
    </source>
</evidence>
<keyword evidence="4 10" id="KW-0963">Cytoplasm</keyword>
<dbReference type="InterPro" id="IPR007282">
    <property type="entry name" value="NOT2/3/5_C"/>
</dbReference>
<keyword evidence="6" id="KW-0597">Phosphoprotein</keyword>
<dbReference type="PANTHER" id="PTHR23326">
    <property type="entry name" value="CCR4 NOT-RELATED"/>
    <property type="match status" value="1"/>
</dbReference>
<keyword evidence="9 10" id="KW-0539">Nucleus</keyword>
<keyword evidence="8 10" id="KW-0804">Transcription</keyword>
<feature type="domain" description="CCR4-Not complex component Not N-terminal" evidence="13">
    <location>
        <begin position="5"/>
        <end position="224"/>
    </location>
</feature>
<keyword evidence="7 10" id="KW-0805">Transcription regulation</keyword>
<feature type="domain" description="NOT2/NOT3/NOT5 C-terminal" evidence="14">
    <location>
        <begin position="529"/>
        <end position="655"/>
    </location>
</feature>
<proteinExistence type="inferred from homology"/>
<keyword evidence="5 10" id="KW-0678">Repressor</keyword>
<evidence type="ECO:0000256" key="3">
    <source>
        <dbReference type="ARBA" id="ARBA00007682"/>
    </source>
</evidence>
<evidence type="ECO:0000256" key="2">
    <source>
        <dbReference type="ARBA" id="ARBA00004496"/>
    </source>
</evidence>
<evidence type="ECO:0000313" key="16">
    <source>
        <dbReference type="Proteomes" id="UP000323011"/>
    </source>
</evidence>
<keyword evidence="11" id="KW-0175">Coiled coil</keyword>
<protein>
    <recommendedName>
        <fullName evidence="17">CCR4-NOT transcription complex subunit 3</fullName>
    </recommendedName>
</protein>
<name>A0A5A8CPH0_CAFRO</name>
<dbReference type="InterPro" id="IPR038635">
    <property type="entry name" value="CCR4-NOT_su2/3/5_C_sf"/>
</dbReference>
<dbReference type="Pfam" id="PF04153">
    <property type="entry name" value="NOT2_3_5_C"/>
    <property type="match status" value="1"/>
</dbReference>
<dbReference type="InterPro" id="IPR012270">
    <property type="entry name" value="CCR4-NOT_su3/5"/>
</dbReference>
<dbReference type="GO" id="GO:0000932">
    <property type="term" value="C:P-body"/>
    <property type="evidence" value="ECO:0007669"/>
    <property type="project" value="UniProtKB-UniRule"/>
</dbReference>
<reference evidence="15 16" key="1">
    <citation type="submission" date="2019-07" db="EMBL/GenBank/DDBJ databases">
        <title>Genomes of Cafeteria roenbergensis.</title>
        <authorList>
            <person name="Fischer M.G."/>
            <person name="Hackl T."/>
            <person name="Roman M."/>
        </authorList>
    </citation>
    <scope>NUCLEOTIDE SEQUENCE [LARGE SCALE GENOMIC DNA]</scope>
    <source>
        <strain evidence="15 16">BVI</strain>
    </source>
</reference>
<dbReference type="InterPro" id="IPR040168">
    <property type="entry name" value="Not2/3/5"/>
</dbReference>
<dbReference type="Pfam" id="PF04065">
    <property type="entry name" value="Not3"/>
    <property type="match status" value="1"/>
</dbReference>
<evidence type="ECO:0000256" key="11">
    <source>
        <dbReference type="SAM" id="Coils"/>
    </source>
</evidence>
<comment type="caution">
    <text evidence="15">The sequence shown here is derived from an EMBL/GenBank/DDBJ whole genome shotgun (WGS) entry which is preliminary data.</text>
</comment>
<feature type="region of interest" description="Disordered" evidence="12">
    <location>
        <begin position="380"/>
        <end position="422"/>
    </location>
</feature>
<keyword evidence="16" id="KW-1185">Reference proteome</keyword>
<evidence type="ECO:0000259" key="13">
    <source>
        <dbReference type="Pfam" id="PF04065"/>
    </source>
</evidence>
<evidence type="ECO:0000256" key="9">
    <source>
        <dbReference type="ARBA" id="ARBA00023242"/>
    </source>
</evidence>
<dbReference type="InterPro" id="IPR007207">
    <property type="entry name" value="Not_N"/>
</dbReference>
<accession>A0A5A8CPH0</accession>
<evidence type="ECO:0000256" key="4">
    <source>
        <dbReference type="ARBA" id="ARBA00022490"/>
    </source>
</evidence>
<comment type="subcellular location">
    <subcellularLocation>
        <location evidence="2 10">Cytoplasm</location>
    </subcellularLocation>
    <subcellularLocation>
        <location evidence="1 10">Nucleus</location>
    </subcellularLocation>
</comment>
<dbReference type="AlphaFoldDB" id="A0A5A8CPH0"/>
<comment type="similarity">
    <text evidence="3 10">Belongs to the CNOT2/3/5 family.</text>
</comment>
<evidence type="ECO:0000256" key="12">
    <source>
        <dbReference type="SAM" id="MobiDB-lite"/>
    </source>
</evidence>
<feature type="compositionally biased region" description="Low complexity" evidence="12">
    <location>
        <begin position="402"/>
        <end position="422"/>
    </location>
</feature>
<dbReference type="GO" id="GO:0005634">
    <property type="term" value="C:nucleus"/>
    <property type="evidence" value="ECO:0007669"/>
    <property type="project" value="UniProtKB-SubCell"/>
</dbReference>
<evidence type="ECO:0000256" key="1">
    <source>
        <dbReference type="ARBA" id="ARBA00004123"/>
    </source>
</evidence>
<feature type="region of interest" description="Disordered" evidence="12">
    <location>
        <begin position="228"/>
        <end position="270"/>
    </location>
</feature>
<evidence type="ECO:0000256" key="7">
    <source>
        <dbReference type="ARBA" id="ARBA00023015"/>
    </source>
</evidence>
<evidence type="ECO:0000256" key="10">
    <source>
        <dbReference type="PIRNR" id="PIRNR005290"/>
    </source>
</evidence>
<sequence length="660" mass="68876">MAALRKTQIEIEKTLKLVKQGIIGVEELWVKVDEADTHELRVKHEGDLKRAIKKLQRHRDNLKMWASSSEIKQKDPLVNCRRAIEEKMEAFKTLEYETKHKTYSRAGMTASGELDEEGLARKDARDFLSATIADLSAQIDELEADMETERSKRRPDTKLLASLEETLGNHHTHIHRIEQLTRLLDNLVIPHEDITSIRDDLTYYVESNREPDFAPDMELYDRFDVLMDAGTPTPGGSGVGPSSGSDVASRSGASDTGRSRASSKKSAPAASAPAPAAAAAAASAASAAPSSTAGKSRRSAGAASGASDVRSTAAPGAASATSGAGGSVAASASSAAPAAAAAASSRPLRQLATSGGASLAAIVRASSAAGAAGPASRAAAGLSLPRPVGARPAPGSAKDAHASVPPAMASVPPPAGSSTTATPLSAAAAAGAGAGAASSADGAASAAAHAGHRGALAFTLARGEGAPEPDADGVVRCLGSVGGLLFGGGGGDDAPIGLGITFDPDEDDLQAMCAPGAITQEVERAFAHVPEVSDIERSRAHVPRHPVPPECQHPAFQMPPPACLDEPATFDRLKADTLFFAFYFMQGTHQQSLAARQLLQRSWRLHSDYGAWFQRFSGERTKTDTAEIGACKYFDFESTWAERVAENFEFRYDALRSTIQ</sequence>
<dbReference type="Proteomes" id="UP000323011">
    <property type="component" value="Unassembled WGS sequence"/>
</dbReference>
<dbReference type="OMA" id="YKPQTPY"/>
<dbReference type="GO" id="GO:0006355">
    <property type="term" value="P:regulation of DNA-templated transcription"/>
    <property type="evidence" value="ECO:0007669"/>
    <property type="project" value="InterPro"/>
</dbReference>